<feature type="transmembrane region" description="Helical" evidence="8">
    <location>
        <begin position="526"/>
        <end position="551"/>
    </location>
</feature>
<dbReference type="Pfam" id="PF03023">
    <property type="entry name" value="MurJ"/>
    <property type="match status" value="1"/>
</dbReference>
<feature type="transmembrane region" description="Helical" evidence="8">
    <location>
        <begin position="294"/>
        <end position="312"/>
    </location>
</feature>
<dbReference type="PANTHER" id="PTHR47019:SF1">
    <property type="entry name" value="LIPID II FLIPPASE MURJ"/>
    <property type="match status" value="1"/>
</dbReference>
<comment type="subcellular location">
    <subcellularLocation>
        <location evidence="1 8">Cell membrane</location>
        <topology evidence="1 8">Multi-pass membrane protein</topology>
    </subcellularLocation>
</comment>
<evidence type="ECO:0000313" key="10">
    <source>
        <dbReference type="Proteomes" id="UP000179023"/>
    </source>
</evidence>
<dbReference type="EMBL" id="MHQI01000007">
    <property type="protein sequence ID" value="OHA00744.1"/>
    <property type="molecule type" value="Genomic_DNA"/>
</dbReference>
<keyword evidence="5 8" id="KW-0573">Peptidoglycan synthesis</keyword>
<keyword evidence="6 8" id="KW-1133">Transmembrane helix</keyword>
<feature type="transmembrane region" description="Helical" evidence="8">
    <location>
        <begin position="162"/>
        <end position="183"/>
    </location>
</feature>
<keyword evidence="4 8" id="KW-0133">Cell shape</keyword>
<keyword evidence="8" id="KW-0813">Transport</keyword>
<dbReference type="GO" id="GO:0071555">
    <property type="term" value="P:cell wall organization"/>
    <property type="evidence" value="ECO:0007669"/>
    <property type="project" value="UniProtKB-KW"/>
</dbReference>
<accession>A0A1G2KN79</accession>
<proteinExistence type="inferred from homology"/>
<feature type="transmembrane region" description="Helical" evidence="8">
    <location>
        <begin position="492"/>
        <end position="514"/>
    </location>
</feature>
<feature type="transmembrane region" description="Helical" evidence="8">
    <location>
        <begin position="58"/>
        <end position="77"/>
    </location>
</feature>
<feature type="transmembrane region" description="Helical" evidence="8">
    <location>
        <begin position="89"/>
        <end position="120"/>
    </location>
</feature>
<keyword evidence="8" id="KW-0961">Cell wall biogenesis/degradation</keyword>
<dbReference type="CDD" id="cd13123">
    <property type="entry name" value="MATE_MurJ_like"/>
    <property type="match status" value="1"/>
</dbReference>
<evidence type="ECO:0000256" key="7">
    <source>
        <dbReference type="ARBA" id="ARBA00023136"/>
    </source>
</evidence>
<feature type="transmembrane region" description="Helical" evidence="8">
    <location>
        <begin position="449"/>
        <end position="471"/>
    </location>
</feature>
<feature type="transmembrane region" description="Helical" evidence="8">
    <location>
        <begin position="266"/>
        <end position="288"/>
    </location>
</feature>
<comment type="caution">
    <text evidence="9">The sequence shown here is derived from an EMBL/GenBank/DDBJ whole genome shotgun (WGS) entry which is preliminary data.</text>
</comment>
<evidence type="ECO:0000256" key="1">
    <source>
        <dbReference type="ARBA" id="ARBA00004651"/>
    </source>
</evidence>
<evidence type="ECO:0000313" key="9">
    <source>
        <dbReference type="EMBL" id="OHA00744.1"/>
    </source>
</evidence>
<evidence type="ECO:0000256" key="5">
    <source>
        <dbReference type="ARBA" id="ARBA00022984"/>
    </source>
</evidence>
<dbReference type="GO" id="GO:0015648">
    <property type="term" value="F:lipid-linked peptidoglycan transporter activity"/>
    <property type="evidence" value="ECO:0007669"/>
    <property type="project" value="UniProtKB-UniRule"/>
</dbReference>
<dbReference type="InterPro" id="IPR051050">
    <property type="entry name" value="Lipid_II_flippase_MurJ/MviN"/>
</dbReference>
<feature type="transmembrane region" description="Helical" evidence="8">
    <location>
        <begin position="6"/>
        <end position="24"/>
    </location>
</feature>
<dbReference type="UniPathway" id="UPA00219"/>
<protein>
    <recommendedName>
        <fullName evidence="8">Probable lipid II flippase MurJ</fullName>
    </recommendedName>
</protein>
<feature type="transmembrane region" description="Helical" evidence="8">
    <location>
        <begin position="324"/>
        <end position="349"/>
    </location>
</feature>
<sequence length="581" mass="63208">MKLLNGSIYSINAAALLIGAAGLLSRLMGVARDRMLAGYFGASRELDIYYAAFQIPDFVFMLFLLGAASAAIIPVFVEIKERFPEEAKIFIGELLGVFFVISLIVGVVAVLLIPVLIPFIAPGFSVSERADAVMLTRIMMVSPILLGLSSIISAVIQCSRRFLAFAVAPIFYNLGIIVGILVFLPWFGMLGLGAGVVLGAALHLLVQIPSFSSLGNLVSLTPLVKRYKALCTTFFGIPIPYRISDPVARVLQLSFPRVIASSLNQITFLILVAFASTLASGSISVLQFAYNLHFLPIGIFGVSFAVAAFPSLNEYFLRRDSEAFLATYYGTIRTICFWILPLSVLFYVLRAQIVRIALGSGKFDWEDTMLTAAVLGVMVVAILAESVIPLILRVYYALGNTVKPLFINAATSLVTVAGAVWFINVFKGVSGMVPHYAASFLRIGSLENIAILGIGFALSFGGILNLVLLAVGVKKELSQKFGRFDREKFGYLWKDIGVMGVVSVLSGFVSFGALRVANLFVTLETFFGVFLQGGFSFIVGALFYGVVLYVFHNREAQQLVETFRRRIIKKELLPEALDGTN</sequence>
<dbReference type="GO" id="GO:0005886">
    <property type="term" value="C:plasma membrane"/>
    <property type="evidence" value="ECO:0007669"/>
    <property type="project" value="UniProtKB-SubCell"/>
</dbReference>
<evidence type="ECO:0000256" key="6">
    <source>
        <dbReference type="ARBA" id="ARBA00022989"/>
    </source>
</evidence>
<organism evidence="9 10">
    <name type="scientific">Candidatus Sungbacteria bacterium RIFCSPHIGHO2_02_FULL_47_11</name>
    <dbReference type="NCBI Taxonomy" id="1802270"/>
    <lineage>
        <taxon>Bacteria</taxon>
        <taxon>Candidatus Sungiibacteriota</taxon>
    </lineage>
</organism>
<dbReference type="STRING" id="1802270.A3C07_02520"/>
<keyword evidence="3 8" id="KW-0812">Transmembrane</keyword>
<keyword evidence="7 8" id="KW-0472">Membrane</keyword>
<comment type="similarity">
    <text evidence="8">Belongs to the MurJ/MviN family.</text>
</comment>
<feature type="transmembrane region" description="Helical" evidence="8">
    <location>
        <begin position="369"/>
        <end position="392"/>
    </location>
</feature>
<evidence type="ECO:0000256" key="2">
    <source>
        <dbReference type="ARBA" id="ARBA00022475"/>
    </source>
</evidence>
<dbReference type="AlphaFoldDB" id="A0A1G2KN79"/>
<dbReference type="PANTHER" id="PTHR47019">
    <property type="entry name" value="LIPID II FLIPPASE MURJ"/>
    <property type="match status" value="1"/>
</dbReference>
<dbReference type="GO" id="GO:0008360">
    <property type="term" value="P:regulation of cell shape"/>
    <property type="evidence" value="ECO:0007669"/>
    <property type="project" value="UniProtKB-KW"/>
</dbReference>
<evidence type="ECO:0000256" key="3">
    <source>
        <dbReference type="ARBA" id="ARBA00022692"/>
    </source>
</evidence>
<dbReference type="HAMAP" id="MF_02078">
    <property type="entry name" value="MurJ_MviN"/>
    <property type="match status" value="1"/>
</dbReference>
<feature type="transmembrane region" description="Helical" evidence="8">
    <location>
        <begin position="132"/>
        <end position="155"/>
    </location>
</feature>
<keyword evidence="2 8" id="KW-1003">Cell membrane</keyword>
<reference evidence="9 10" key="1">
    <citation type="journal article" date="2016" name="Nat. Commun.">
        <title>Thousands of microbial genomes shed light on interconnected biogeochemical processes in an aquifer system.</title>
        <authorList>
            <person name="Anantharaman K."/>
            <person name="Brown C.T."/>
            <person name="Hug L.A."/>
            <person name="Sharon I."/>
            <person name="Castelle C.J."/>
            <person name="Probst A.J."/>
            <person name="Thomas B.C."/>
            <person name="Singh A."/>
            <person name="Wilkins M.J."/>
            <person name="Karaoz U."/>
            <person name="Brodie E.L."/>
            <person name="Williams K.H."/>
            <person name="Hubbard S.S."/>
            <person name="Banfield J.F."/>
        </authorList>
    </citation>
    <scope>NUCLEOTIDE SEQUENCE [LARGE SCALE GENOMIC DNA]</scope>
</reference>
<comment type="function">
    <text evidence="8">Involved in peptidoglycan biosynthesis. Transports lipid-linked peptidoglycan precursors from the inner to the outer leaflet of the cytoplasmic membrane.</text>
</comment>
<dbReference type="PRINTS" id="PR01806">
    <property type="entry name" value="VIRFACTRMVIN"/>
</dbReference>
<gene>
    <name evidence="8" type="primary">murJ</name>
    <name evidence="9" type="ORF">A3C07_02520</name>
</gene>
<dbReference type="Proteomes" id="UP000179023">
    <property type="component" value="Unassembled WGS sequence"/>
</dbReference>
<evidence type="ECO:0000256" key="4">
    <source>
        <dbReference type="ARBA" id="ARBA00022960"/>
    </source>
</evidence>
<comment type="pathway">
    <text evidence="8">Cell wall biogenesis; peptidoglycan biosynthesis.</text>
</comment>
<dbReference type="InterPro" id="IPR004268">
    <property type="entry name" value="MurJ"/>
</dbReference>
<dbReference type="GO" id="GO:0009252">
    <property type="term" value="P:peptidoglycan biosynthetic process"/>
    <property type="evidence" value="ECO:0007669"/>
    <property type="project" value="UniProtKB-UniRule"/>
</dbReference>
<evidence type="ECO:0000256" key="8">
    <source>
        <dbReference type="HAMAP-Rule" id="MF_02078"/>
    </source>
</evidence>
<dbReference type="GO" id="GO:0034204">
    <property type="term" value="P:lipid translocation"/>
    <property type="evidence" value="ECO:0007669"/>
    <property type="project" value="TreeGrafter"/>
</dbReference>
<name>A0A1G2KN79_9BACT</name>
<feature type="transmembrane region" description="Helical" evidence="8">
    <location>
        <begin position="404"/>
        <end position="423"/>
    </location>
</feature>